<dbReference type="AlphaFoldDB" id="A0A1J0LVG1"/>
<accession>A0A1J0LVG1</accession>
<evidence type="ECO:0000313" key="4">
    <source>
        <dbReference type="Proteomes" id="UP000182993"/>
    </source>
</evidence>
<dbReference type="Gene3D" id="3.40.190.170">
    <property type="entry name" value="Bacterial extracellular solute-binding protein, family 7"/>
    <property type="match status" value="1"/>
</dbReference>
<dbReference type="InterPro" id="IPR018389">
    <property type="entry name" value="DctP_fam"/>
</dbReference>
<dbReference type="GO" id="GO:0055085">
    <property type="term" value="P:transmembrane transport"/>
    <property type="evidence" value="ECO:0007669"/>
    <property type="project" value="InterPro"/>
</dbReference>
<geneLocation type="plasmid" evidence="4">
    <name>ptb1</name>
</geneLocation>
<dbReference type="Pfam" id="PF03480">
    <property type="entry name" value="DctP"/>
    <property type="match status" value="1"/>
</dbReference>
<reference evidence="4" key="1">
    <citation type="submission" date="2016-06" db="EMBL/GenBank/DDBJ databases">
        <title>Whole genome sequencing of Thermus brockianus strain GE-1.</title>
        <authorList>
            <person name="Schaefers C."/>
            <person name="Blank S."/>
            <person name="Wiebusch S."/>
            <person name="Elleuche S."/>
            <person name="Antranikian G."/>
        </authorList>
    </citation>
    <scope>NUCLEOTIDE SEQUENCE [LARGE SCALE GENOMIC DNA]</scope>
    <source>
        <strain evidence="4">GE-1</strain>
        <plasmid evidence="4">ptb1</plasmid>
    </source>
</reference>
<gene>
    <name evidence="3" type="ORF">A0O31_02315</name>
</gene>
<organism evidence="3 4">
    <name type="scientific">Thermus brockianus</name>
    <dbReference type="NCBI Taxonomy" id="56956"/>
    <lineage>
        <taxon>Bacteria</taxon>
        <taxon>Thermotogati</taxon>
        <taxon>Deinococcota</taxon>
        <taxon>Deinococci</taxon>
        <taxon>Thermales</taxon>
        <taxon>Thermaceae</taxon>
        <taxon>Thermus</taxon>
    </lineage>
</organism>
<evidence type="ECO:0000313" key="3">
    <source>
        <dbReference type="EMBL" id="APD10342.1"/>
    </source>
</evidence>
<feature type="chain" id="PRO_5012633625" evidence="2">
    <location>
        <begin position="20"/>
        <end position="320"/>
    </location>
</feature>
<name>A0A1J0LVG1_THEBO</name>
<dbReference type="PANTHER" id="PTHR33376">
    <property type="match status" value="1"/>
</dbReference>
<keyword evidence="3" id="KW-0614">Plasmid</keyword>
<dbReference type="PANTHER" id="PTHR33376:SF4">
    <property type="entry name" value="SIALIC ACID-BINDING PERIPLASMIC PROTEIN SIAP"/>
    <property type="match status" value="1"/>
</dbReference>
<evidence type="ECO:0000256" key="1">
    <source>
        <dbReference type="ARBA" id="ARBA00022729"/>
    </source>
</evidence>
<dbReference type="InterPro" id="IPR038404">
    <property type="entry name" value="TRAP_DctP_sf"/>
</dbReference>
<dbReference type="NCBIfam" id="NF037995">
    <property type="entry name" value="TRAP_S1"/>
    <property type="match status" value="1"/>
</dbReference>
<dbReference type="Proteomes" id="UP000182993">
    <property type="component" value="Plasmid pTB1"/>
</dbReference>
<protein>
    <submittedName>
        <fullName evidence="3">Substrate-binding protein</fullName>
    </submittedName>
</protein>
<dbReference type="KEGG" id="tbc:A0O31_02315"/>
<dbReference type="CDD" id="cd13602">
    <property type="entry name" value="PBP2_TRAP_BpDctp6_7"/>
    <property type="match status" value="1"/>
</dbReference>
<keyword evidence="1 2" id="KW-0732">Signal</keyword>
<proteinExistence type="predicted"/>
<feature type="signal peptide" evidence="2">
    <location>
        <begin position="1"/>
        <end position="19"/>
    </location>
</feature>
<evidence type="ECO:0000256" key="2">
    <source>
        <dbReference type="SAM" id="SignalP"/>
    </source>
</evidence>
<dbReference type="EMBL" id="CP016313">
    <property type="protein sequence ID" value="APD10342.1"/>
    <property type="molecule type" value="Genomic_DNA"/>
</dbReference>
<sequence precursor="true">MFMRKALVALLALSLVAQAQTWNMATPYPPANFHTQNILQFAKEVEEATAGRVRITVHPGGSLFPHPQILPAVRNGQIQMGEVLMSLLANENPLFNLDSIPFVATSYEEARRLYQAQRPEVERWLAQRGVVFLYAVPWPPQGLYTKKPVQSAQDLKGIRFRAYNPATARLAELLGMAPVQVEAADIPQAFATGIVEAMITSPVTGVDSQAWDFARYFYDVKAWIPKNMVVIGRRAFESLSPQDREALLQAARRAEERGWRLSQEQEEKALQTLAARGMQVVKPSPQLLADLKRVGGTMIVEWQRQVGATGVKVYRQYLGR</sequence>